<feature type="compositionally biased region" description="Low complexity" evidence="12">
    <location>
        <begin position="20"/>
        <end position="32"/>
    </location>
</feature>
<dbReference type="GO" id="GO:0006508">
    <property type="term" value="P:proteolysis"/>
    <property type="evidence" value="ECO:0007669"/>
    <property type="project" value="UniProtKB-KW"/>
</dbReference>
<evidence type="ECO:0000256" key="4">
    <source>
        <dbReference type="ARBA" id="ARBA00022448"/>
    </source>
</evidence>
<dbReference type="Gene3D" id="3.40.50.1820">
    <property type="entry name" value="alpha/beta hydrolase"/>
    <property type="match status" value="1"/>
</dbReference>
<dbReference type="GO" id="GO:0004185">
    <property type="term" value="F:serine-type carboxypeptidase activity"/>
    <property type="evidence" value="ECO:0007669"/>
    <property type="project" value="InterPro"/>
</dbReference>
<evidence type="ECO:0000313" key="15">
    <source>
        <dbReference type="Proteomes" id="UP000002762"/>
    </source>
</evidence>
<dbReference type="RefSeq" id="XP_008602128.1">
    <property type="nucleotide sequence ID" value="XM_008603906.1"/>
</dbReference>
<keyword evidence="7 13" id="KW-0812">Transmembrane</keyword>
<keyword evidence="10 13" id="KW-0472">Membrane</keyword>
<feature type="transmembrane region" description="Helical" evidence="13">
    <location>
        <begin position="300"/>
        <end position="322"/>
    </location>
</feature>
<gene>
    <name evidence="14" type="ORF">BBA_08809</name>
</gene>
<dbReference type="PROSITE" id="PS00560">
    <property type="entry name" value="CARBOXYPEPT_SER_HIS"/>
    <property type="match status" value="1"/>
</dbReference>
<dbReference type="OrthoDB" id="443318at2759"/>
<keyword evidence="4" id="KW-0813">Transport</keyword>
<evidence type="ECO:0000256" key="9">
    <source>
        <dbReference type="ARBA" id="ARBA00022989"/>
    </source>
</evidence>
<feature type="transmembrane region" description="Helical" evidence="13">
    <location>
        <begin position="62"/>
        <end position="80"/>
    </location>
</feature>
<dbReference type="PANTHER" id="PTHR11660:SF57">
    <property type="entry name" value="SOLUTE CARRIER FAMILY 40 MEMBER"/>
    <property type="match status" value="1"/>
</dbReference>
<sequence>MHSDDETPPPRATDPLLGRAAAQSPEQQQAAQDGDHDASAHRVRLERRLYLSHTLSTWNARLFEFGAVLFLASLFPTTLLPMSVYALARGLAAVALAHPVGAWIDRGDRLAVVRASIVLQRLPVAASCSILWLLERRMATLTPRIVVGLMVLLCALAGVEKVAAMANTIAVERDWVVVVTREDEAWRRVINARMRRIDLLCKLLGPLAISIIATVSTRFAIGATLAMNVASVFFEYGCIANVYKSVPALQHNNTALPPVQHGASPSVAARFKAFLAGIVPVASFADYFRHPAFLPSFSLSLLYLTVLSFSGQFITFLLSMGFTPLHVGIARTGSTVIELSATWAAPRLMSYMGPVRGGIWSLSWQMICLTLGLGLFLRDGLGYDASHAWTSVAGLIVCIALSRLGLWGYDLCAQTIVQEEVEDGNRGAFSSVEASFQNLFELLSFATTIAFPRPEQFHWPLVISIAAVYIAGGLANLLYWADRHLSVQFLSFVSTKARLGFTFRWARFGSVGIAIGCRIVWAKLWALVATTTNDRQEAHSFTGHVLLLAAPQPSPFELLSLGKYMALGPPENMVGEEGLSAGWPCYLTSNTYGSPERINDHPNLKVLPKAAPVGLSILWSAAFLLGLVSTSLAKPTQQRRPDKSWDYIVNGAEIERREEPANASIANYSLRGKSVDPSSLGVDKVKQYTGYLDDNAKDKHLFYWFFESRNDPAKDPVVLWLSGGPGCSSMTGLFFELGPAKITSSIKVVNNPDSWNNRANVLFLDQPVGTGYSYGQDVDTSLAASKDIYALLKLFFQQFPQYAKQDFHIAGESYAGHYIPDDAAEILSHSDSGINLKSILIGNGLTDAYNQYPQYPEMACGNGGYPAVVGPNTCTQMRNAIPRCQSAIKRCYSTQNANDCTSASSACRSVSDPYYATGQNPYDVRKQCEPNSGGLCYQGMNYVEEYLNRQDVMEALNVEVDSFSNCNGQVNNDFHSTGDDMLPIQRNVPKVLAKSVPVLVYAGDADYICNWLGQRAWTLALPWPGQASFKAAQTQNLTYKAGGGSAYGTVQSAKGLAFARIFGAGHLVPMDEPKPILDLVNRWIHDGDFQH</sequence>
<feature type="transmembrane region" description="Helical" evidence="13">
    <location>
        <begin position="457"/>
        <end position="480"/>
    </location>
</feature>
<evidence type="ECO:0000256" key="12">
    <source>
        <dbReference type="SAM" id="MobiDB-lite"/>
    </source>
</evidence>
<evidence type="ECO:0000256" key="1">
    <source>
        <dbReference type="ARBA" id="ARBA00004141"/>
    </source>
</evidence>
<protein>
    <submittedName>
        <fullName evidence="14">Carboxypeptidase Y</fullName>
    </submittedName>
</protein>
<dbReference type="Pfam" id="PF06963">
    <property type="entry name" value="FPN1"/>
    <property type="match status" value="1"/>
</dbReference>
<evidence type="ECO:0000256" key="6">
    <source>
        <dbReference type="ARBA" id="ARBA00022670"/>
    </source>
</evidence>
<dbReference type="CDD" id="cd17480">
    <property type="entry name" value="MFS_SLC40A1_like"/>
    <property type="match status" value="1"/>
</dbReference>
<dbReference type="Proteomes" id="UP000002762">
    <property type="component" value="Unassembled WGS sequence"/>
</dbReference>
<dbReference type="STRING" id="655819.J4UGY2"/>
<accession>J4UGY2</accession>
<keyword evidence="11" id="KW-0325">Glycoprotein</keyword>
<comment type="subcellular location">
    <subcellularLocation>
        <location evidence="1">Membrane</location>
        <topology evidence="1">Multi-pass membrane protein</topology>
    </subcellularLocation>
</comment>
<comment type="similarity">
    <text evidence="3">Belongs to the peptidase S10 family.</text>
</comment>
<proteinExistence type="inferred from homology"/>
<feature type="transmembrane region" description="Helical" evidence="13">
    <location>
        <begin position="389"/>
        <end position="409"/>
    </location>
</feature>
<keyword evidence="5 14" id="KW-0121">Carboxypeptidase</keyword>
<evidence type="ECO:0000256" key="2">
    <source>
        <dbReference type="ARBA" id="ARBA00006279"/>
    </source>
</evidence>
<evidence type="ECO:0000256" key="3">
    <source>
        <dbReference type="ARBA" id="ARBA00009431"/>
    </source>
</evidence>
<dbReference type="GO" id="GO:0016020">
    <property type="term" value="C:membrane"/>
    <property type="evidence" value="ECO:0007669"/>
    <property type="project" value="UniProtKB-SubCell"/>
</dbReference>
<evidence type="ECO:0000256" key="8">
    <source>
        <dbReference type="ARBA" id="ARBA00022801"/>
    </source>
</evidence>
<feature type="transmembrane region" description="Helical" evidence="13">
    <location>
        <begin position="203"/>
        <end position="227"/>
    </location>
</feature>
<dbReference type="GO" id="GO:0005381">
    <property type="term" value="F:iron ion transmembrane transporter activity"/>
    <property type="evidence" value="ECO:0007669"/>
    <property type="project" value="InterPro"/>
</dbReference>
<evidence type="ECO:0000256" key="13">
    <source>
        <dbReference type="SAM" id="Phobius"/>
    </source>
</evidence>
<dbReference type="Gene3D" id="1.10.287.410">
    <property type="match status" value="1"/>
</dbReference>
<organism evidence="14 15">
    <name type="scientific">Beauveria bassiana (strain ARSEF 2860)</name>
    <name type="common">White muscardine disease fungus</name>
    <name type="synonym">Tritirachium shiotae</name>
    <dbReference type="NCBI Taxonomy" id="655819"/>
    <lineage>
        <taxon>Eukaryota</taxon>
        <taxon>Fungi</taxon>
        <taxon>Dikarya</taxon>
        <taxon>Ascomycota</taxon>
        <taxon>Pezizomycotina</taxon>
        <taxon>Sordariomycetes</taxon>
        <taxon>Hypocreomycetidae</taxon>
        <taxon>Hypocreales</taxon>
        <taxon>Cordycipitaceae</taxon>
        <taxon>Beauveria</taxon>
    </lineage>
</organism>
<keyword evidence="6" id="KW-0645">Protease</keyword>
<dbReference type="PANTHER" id="PTHR11660">
    <property type="entry name" value="SOLUTE CARRIER FAMILY 40 MEMBER"/>
    <property type="match status" value="1"/>
</dbReference>
<feature type="transmembrane region" description="Helical" evidence="13">
    <location>
        <begin position="358"/>
        <end position="377"/>
    </location>
</feature>
<dbReference type="InterPro" id="IPR033124">
    <property type="entry name" value="Ser_caboxypep_his_AS"/>
</dbReference>
<dbReference type="InterPro" id="IPR018202">
    <property type="entry name" value="Ser_caboxypep_ser_AS"/>
</dbReference>
<feature type="region of interest" description="Disordered" evidence="12">
    <location>
        <begin position="1"/>
        <end position="38"/>
    </location>
</feature>
<dbReference type="AlphaFoldDB" id="J4UGY2"/>
<evidence type="ECO:0000313" key="14">
    <source>
        <dbReference type="EMBL" id="EJP62267.1"/>
    </source>
</evidence>
<dbReference type="InterPro" id="IPR001563">
    <property type="entry name" value="Peptidase_S10"/>
</dbReference>
<evidence type="ECO:0000256" key="11">
    <source>
        <dbReference type="ARBA" id="ARBA00023180"/>
    </source>
</evidence>
<dbReference type="InterPro" id="IPR029058">
    <property type="entry name" value="AB_hydrolase_fold"/>
</dbReference>
<dbReference type="InterPro" id="IPR036259">
    <property type="entry name" value="MFS_trans_sf"/>
</dbReference>
<dbReference type="PRINTS" id="PR00724">
    <property type="entry name" value="CRBOXYPTASEC"/>
</dbReference>
<dbReference type="InterPro" id="IPR009716">
    <property type="entry name" value="Ferroportin-1"/>
</dbReference>
<dbReference type="SUPFAM" id="SSF103473">
    <property type="entry name" value="MFS general substrate transporter"/>
    <property type="match status" value="1"/>
</dbReference>
<dbReference type="HOGENOM" id="CLU_284533_0_0_1"/>
<evidence type="ECO:0000256" key="5">
    <source>
        <dbReference type="ARBA" id="ARBA00022645"/>
    </source>
</evidence>
<keyword evidence="9 13" id="KW-1133">Transmembrane helix</keyword>
<dbReference type="SUPFAM" id="SSF53474">
    <property type="entry name" value="alpha/beta-Hydrolases"/>
    <property type="match status" value="1"/>
</dbReference>
<dbReference type="Pfam" id="PF00450">
    <property type="entry name" value="Peptidase_S10"/>
    <property type="match status" value="1"/>
</dbReference>
<keyword evidence="8" id="KW-0378">Hydrolase</keyword>
<keyword evidence="15" id="KW-1185">Reference proteome</keyword>
<dbReference type="InParanoid" id="J4UGY2"/>
<name>J4UGY2_BEAB2</name>
<dbReference type="EMBL" id="JH725189">
    <property type="protein sequence ID" value="EJP62267.1"/>
    <property type="molecule type" value="Genomic_DNA"/>
</dbReference>
<dbReference type="GeneID" id="19891821"/>
<reference evidence="14 15" key="1">
    <citation type="journal article" date="2012" name="Sci. Rep.">
        <title>Genomic perspectives on the evolution of fungal entomopathogenicity in Beauveria bassiana.</title>
        <authorList>
            <person name="Xiao G."/>
            <person name="Ying S.H."/>
            <person name="Zheng P."/>
            <person name="Wang Z.L."/>
            <person name="Zhang S."/>
            <person name="Xie X.Q."/>
            <person name="Shang Y."/>
            <person name="St Leger R.J."/>
            <person name="Zhao G.P."/>
            <person name="Wang C."/>
            <person name="Feng M.G."/>
        </authorList>
    </citation>
    <scope>NUCLEOTIDE SEQUENCE [LARGE SCALE GENOMIC DNA]</scope>
    <source>
        <strain evidence="14 15">ARSEF 2860</strain>
    </source>
</reference>
<comment type="similarity">
    <text evidence="2">Belongs to the ferroportin (FP) (TC 2.A.100) family. SLC40A subfamily.</text>
</comment>
<evidence type="ECO:0000256" key="7">
    <source>
        <dbReference type="ARBA" id="ARBA00022692"/>
    </source>
</evidence>
<evidence type="ECO:0000256" key="10">
    <source>
        <dbReference type="ARBA" id="ARBA00023136"/>
    </source>
</evidence>
<dbReference type="PROSITE" id="PS00131">
    <property type="entry name" value="CARBOXYPEPT_SER_SER"/>
    <property type="match status" value="1"/>
</dbReference>